<dbReference type="InterPro" id="IPR024072">
    <property type="entry name" value="DHFR-like_dom_sf"/>
</dbReference>
<reference evidence="5 6" key="1">
    <citation type="submission" date="2019-11" db="EMBL/GenBank/DDBJ databases">
        <title>Whole genome sequence of Haloferax sp. MBLA0078.</title>
        <authorList>
            <person name="Seo M.-J."/>
            <person name="Cho E.-S."/>
        </authorList>
    </citation>
    <scope>NUCLEOTIDE SEQUENCE [LARGE SCALE GENOMIC DNA]</scope>
    <source>
        <strain evidence="5 6">MBLA0078</strain>
    </source>
</reference>
<dbReference type="EMBL" id="WKJQ01000001">
    <property type="protein sequence ID" value="MRW96165.1"/>
    <property type="molecule type" value="Genomic_DNA"/>
</dbReference>
<keyword evidence="6" id="KW-1185">Reference proteome</keyword>
<dbReference type="SUPFAM" id="SSF53597">
    <property type="entry name" value="Dihydrofolate reductase-like"/>
    <property type="match status" value="1"/>
</dbReference>
<dbReference type="PANTHER" id="PTHR38011:SF7">
    <property type="entry name" value="2,5-DIAMINO-6-RIBOSYLAMINO-4(3H)-PYRIMIDINONE 5'-PHOSPHATE REDUCTASE"/>
    <property type="match status" value="1"/>
</dbReference>
<evidence type="ECO:0000313" key="5">
    <source>
        <dbReference type="EMBL" id="MRW96165.1"/>
    </source>
</evidence>
<dbReference type="AlphaFoldDB" id="A0A6A8G5Z2"/>
<organism evidence="5 6">
    <name type="scientific">Haloferax marinum</name>
    <dbReference type="NCBI Taxonomy" id="2666143"/>
    <lineage>
        <taxon>Archaea</taxon>
        <taxon>Methanobacteriati</taxon>
        <taxon>Methanobacteriota</taxon>
        <taxon>Stenosarchaea group</taxon>
        <taxon>Halobacteria</taxon>
        <taxon>Halobacteriales</taxon>
        <taxon>Haloferacaceae</taxon>
        <taxon>Haloferax</taxon>
    </lineage>
</organism>
<keyword evidence="3" id="KW-0560">Oxidoreductase</keyword>
<dbReference type="InterPro" id="IPR002734">
    <property type="entry name" value="RibDG_C"/>
</dbReference>
<dbReference type="InterPro" id="IPR050765">
    <property type="entry name" value="Riboflavin_Biosynth_HTPR"/>
</dbReference>
<dbReference type="RefSeq" id="WP_151110317.1">
    <property type="nucleotide sequence ID" value="NZ_WKJQ01000001.1"/>
</dbReference>
<name>A0A6A8G5Z2_9EURY</name>
<dbReference type="Gene3D" id="3.40.430.10">
    <property type="entry name" value="Dihydrofolate Reductase, subunit A"/>
    <property type="match status" value="1"/>
</dbReference>
<dbReference type="Proteomes" id="UP000443423">
    <property type="component" value="Unassembled WGS sequence"/>
</dbReference>
<gene>
    <name evidence="5" type="ORF">GJR99_06175</name>
</gene>
<keyword evidence="2" id="KW-0521">NADP</keyword>
<evidence type="ECO:0000256" key="1">
    <source>
        <dbReference type="ARBA" id="ARBA00005104"/>
    </source>
</evidence>
<comment type="pathway">
    <text evidence="1">Cofactor biosynthesis; riboflavin biosynthesis.</text>
</comment>
<dbReference type="GO" id="GO:0008703">
    <property type="term" value="F:5-amino-6-(5-phosphoribosylamino)uracil reductase activity"/>
    <property type="evidence" value="ECO:0007669"/>
    <property type="project" value="InterPro"/>
</dbReference>
<accession>A0A6A8G5Z2</accession>
<evidence type="ECO:0000256" key="2">
    <source>
        <dbReference type="ARBA" id="ARBA00022857"/>
    </source>
</evidence>
<comment type="caution">
    <text evidence="5">The sequence shown here is derived from an EMBL/GenBank/DDBJ whole genome shotgun (WGS) entry which is preliminary data.</text>
</comment>
<feature type="domain" description="Bacterial bifunctional deaminase-reductase C-terminal" evidence="4">
    <location>
        <begin position="3"/>
        <end position="214"/>
    </location>
</feature>
<dbReference type="Pfam" id="PF01872">
    <property type="entry name" value="RibD_C"/>
    <property type="match status" value="1"/>
</dbReference>
<sequence>MAHVVVHNAVSLDGRIEGFPADIGTFYELAATWNADVHLVGSETLLANEDAPPADDPDALDPFEVQNEGCPLLVVPDSRGRIRNWRGLLESPFWSRGVALVSHSTPEDYRTYLEQVGIEAIEAGADRVNLQTALETLESEFGSETILVDSGGTLSGILLRGGLVNEVSVLVHPRLVGGESARTFCRGPDPAAGLEPQAVELRRQSVESLHDGLVWLRYDVGTP</sequence>
<evidence type="ECO:0000256" key="3">
    <source>
        <dbReference type="ARBA" id="ARBA00023002"/>
    </source>
</evidence>
<protein>
    <submittedName>
        <fullName evidence="5">Deaminase</fullName>
    </submittedName>
</protein>
<proteinExistence type="predicted"/>
<evidence type="ECO:0000313" key="6">
    <source>
        <dbReference type="Proteomes" id="UP000443423"/>
    </source>
</evidence>
<dbReference type="OrthoDB" id="68340at2157"/>
<dbReference type="PANTHER" id="PTHR38011">
    <property type="entry name" value="DIHYDROFOLATE REDUCTASE FAMILY PROTEIN (AFU_ORTHOLOGUE AFUA_8G06820)"/>
    <property type="match status" value="1"/>
</dbReference>
<dbReference type="GO" id="GO:0009231">
    <property type="term" value="P:riboflavin biosynthetic process"/>
    <property type="evidence" value="ECO:0007669"/>
    <property type="project" value="InterPro"/>
</dbReference>
<evidence type="ECO:0000259" key="4">
    <source>
        <dbReference type="Pfam" id="PF01872"/>
    </source>
</evidence>